<gene>
    <name evidence="1" type="ORF">CLUMA_CG016578</name>
</gene>
<dbReference type="OrthoDB" id="10416087at2759"/>
<organism evidence="1 2">
    <name type="scientific">Clunio marinus</name>
    <dbReference type="NCBI Taxonomy" id="568069"/>
    <lineage>
        <taxon>Eukaryota</taxon>
        <taxon>Metazoa</taxon>
        <taxon>Ecdysozoa</taxon>
        <taxon>Arthropoda</taxon>
        <taxon>Hexapoda</taxon>
        <taxon>Insecta</taxon>
        <taxon>Pterygota</taxon>
        <taxon>Neoptera</taxon>
        <taxon>Endopterygota</taxon>
        <taxon>Diptera</taxon>
        <taxon>Nematocera</taxon>
        <taxon>Chironomoidea</taxon>
        <taxon>Chironomidae</taxon>
        <taxon>Clunio</taxon>
    </lineage>
</organism>
<dbReference type="EMBL" id="CVRI01000059">
    <property type="protein sequence ID" value="CRL03264.1"/>
    <property type="molecule type" value="Genomic_DNA"/>
</dbReference>
<reference evidence="1 2" key="1">
    <citation type="submission" date="2015-04" db="EMBL/GenBank/DDBJ databases">
        <authorList>
            <person name="Syromyatnikov M.Y."/>
            <person name="Popov V.N."/>
        </authorList>
    </citation>
    <scope>NUCLEOTIDE SEQUENCE [LARGE SCALE GENOMIC DNA]</scope>
</reference>
<dbReference type="Proteomes" id="UP000183832">
    <property type="component" value="Unassembled WGS sequence"/>
</dbReference>
<keyword evidence="2" id="KW-1185">Reference proteome</keyword>
<proteinExistence type="predicted"/>
<evidence type="ECO:0000313" key="2">
    <source>
        <dbReference type="Proteomes" id="UP000183832"/>
    </source>
</evidence>
<protein>
    <submittedName>
        <fullName evidence="1">CLUMA_CG016578, isoform A</fullName>
    </submittedName>
</protein>
<name>A0A1J1IT25_9DIPT</name>
<accession>A0A1J1IT25</accession>
<dbReference type="AlphaFoldDB" id="A0A1J1IT25"/>
<evidence type="ECO:0000313" key="1">
    <source>
        <dbReference type="EMBL" id="CRL03264.1"/>
    </source>
</evidence>
<sequence>MDQFMFDALAMSLLCCTCWKSLERDKNDLFFTPKKQNVKFRQRLNSKSTEGCSVEIFVIKGKKNHIWNA</sequence>